<proteinExistence type="predicted"/>
<evidence type="ECO:0000313" key="1">
    <source>
        <dbReference type="EMBL" id="KAG1552212.1"/>
    </source>
</evidence>
<evidence type="ECO:0000313" key="2">
    <source>
        <dbReference type="Proteomes" id="UP000717996"/>
    </source>
</evidence>
<dbReference type="EMBL" id="JAANIT010000100">
    <property type="protein sequence ID" value="KAG1552212.1"/>
    <property type="molecule type" value="Genomic_DNA"/>
</dbReference>
<organism evidence="1 2">
    <name type="scientific">Rhizopus oryzae</name>
    <name type="common">Mucormycosis agent</name>
    <name type="synonym">Rhizopus arrhizus var. delemar</name>
    <dbReference type="NCBI Taxonomy" id="64495"/>
    <lineage>
        <taxon>Eukaryota</taxon>
        <taxon>Fungi</taxon>
        <taxon>Fungi incertae sedis</taxon>
        <taxon>Mucoromycota</taxon>
        <taxon>Mucoromycotina</taxon>
        <taxon>Mucoromycetes</taxon>
        <taxon>Mucorales</taxon>
        <taxon>Mucorineae</taxon>
        <taxon>Rhizopodaceae</taxon>
        <taxon>Rhizopus</taxon>
    </lineage>
</organism>
<gene>
    <name evidence="1" type="ORF">G6F51_001367</name>
</gene>
<reference evidence="1" key="1">
    <citation type="journal article" date="2020" name="Microb. Genom.">
        <title>Genetic diversity of clinical and environmental Mucorales isolates obtained from an investigation of mucormycosis cases among solid organ transplant recipients.</title>
        <authorList>
            <person name="Nguyen M.H."/>
            <person name="Kaul D."/>
            <person name="Muto C."/>
            <person name="Cheng S.J."/>
            <person name="Richter R.A."/>
            <person name="Bruno V.M."/>
            <person name="Liu G."/>
            <person name="Beyhan S."/>
            <person name="Sundermann A.J."/>
            <person name="Mounaud S."/>
            <person name="Pasculle A.W."/>
            <person name="Nierman W.C."/>
            <person name="Driscoll E."/>
            <person name="Cumbie R."/>
            <person name="Clancy C.J."/>
            <person name="Dupont C.L."/>
        </authorList>
    </citation>
    <scope>NUCLEOTIDE SEQUENCE</scope>
    <source>
        <strain evidence="1">GL16</strain>
    </source>
</reference>
<dbReference type="AlphaFoldDB" id="A0A9P6YM95"/>
<accession>A0A9P6YM95</accession>
<name>A0A9P6YM95_RHIOR</name>
<comment type="caution">
    <text evidence="1">The sequence shown here is derived from an EMBL/GenBank/DDBJ whole genome shotgun (WGS) entry which is preliminary data.</text>
</comment>
<sequence>MAEAIKFFCLTSEQDDTNCFCEEEEDDEDDGSWMNDDECQENTFLIIPLTPEETTIDKDNHIHTTFHFFFKELGYLTEEPEPIDPSRDYEQEARRLFDQRDKKARQKHVDLSSCRNLDFAINHNNNHVVL</sequence>
<dbReference type="OrthoDB" id="2285800at2759"/>
<dbReference type="Proteomes" id="UP000717996">
    <property type="component" value="Unassembled WGS sequence"/>
</dbReference>
<protein>
    <submittedName>
        <fullName evidence="1">Uncharacterized protein</fullName>
    </submittedName>
</protein>